<evidence type="ECO:0000313" key="2">
    <source>
        <dbReference type="Proteomes" id="UP001329915"/>
    </source>
</evidence>
<dbReference type="Proteomes" id="UP001329915">
    <property type="component" value="Chromosome"/>
</dbReference>
<name>A0AAU0USB8_9FIRM</name>
<sequence length="47" mass="5343">MTSADQCKNLGCRWIFERQCNATYACSNPDVINQSVTCPYRGIINKE</sequence>
<dbReference type="KEGG" id="dbc:MFMK1_003169"/>
<evidence type="ECO:0000313" key="1">
    <source>
        <dbReference type="EMBL" id="WRO23312.1"/>
    </source>
</evidence>
<gene>
    <name evidence="1" type="ORF">MFMK1_003169</name>
</gene>
<dbReference type="AlphaFoldDB" id="A0AAU0USB8"/>
<dbReference type="RefSeq" id="WP_366922694.1">
    <property type="nucleotide sequence ID" value="NZ_CP121694.1"/>
</dbReference>
<dbReference type="EMBL" id="CP121694">
    <property type="protein sequence ID" value="WRO23312.1"/>
    <property type="molecule type" value="Genomic_DNA"/>
</dbReference>
<reference evidence="1 2" key="1">
    <citation type="submission" date="2023-04" db="EMBL/GenBank/DDBJ databases">
        <authorList>
            <person name="Hsu D."/>
        </authorList>
    </citation>
    <scope>NUCLEOTIDE SEQUENCE [LARGE SCALE GENOMIC DNA]</scope>
    <source>
        <strain evidence="1 2">MK1</strain>
    </source>
</reference>
<protein>
    <submittedName>
        <fullName evidence="1">Uncharacterized protein</fullName>
    </submittedName>
</protein>
<accession>A0AAU0USB8</accession>
<organism evidence="1 2">
    <name type="scientific">Metallumcola ferriviriculae</name>
    <dbReference type="NCBI Taxonomy" id="3039180"/>
    <lineage>
        <taxon>Bacteria</taxon>
        <taxon>Bacillati</taxon>
        <taxon>Bacillota</taxon>
        <taxon>Clostridia</taxon>
        <taxon>Neomoorellales</taxon>
        <taxon>Desulfitibacteraceae</taxon>
        <taxon>Metallumcola</taxon>
    </lineage>
</organism>
<keyword evidence="2" id="KW-1185">Reference proteome</keyword>
<proteinExistence type="predicted"/>